<feature type="transmembrane region" description="Helical" evidence="4">
    <location>
        <begin position="33"/>
        <end position="59"/>
    </location>
</feature>
<feature type="transmembrane region" description="Helical" evidence="4">
    <location>
        <begin position="394"/>
        <end position="416"/>
    </location>
</feature>
<keyword evidence="4" id="KW-0472">Membrane</keyword>
<gene>
    <name evidence="6" type="ORF">TRICI_005479</name>
</gene>
<dbReference type="EMBL" id="SWFS01000430">
    <property type="protein sequence ID" value="KAA8904429.1"/>
    <property type="molecule type" value="Genomic_DNA"/>
</dbReference>
<feature type="transmembrane region" description="Helical" evidence="4">
    <location>
        <begin position="98"/>
        <end position="117"/>
    </location>
</feature>
<comment type="similarity">
    <text evidence="2">Belongs to the major facilitator superfamily. Monocarboxylate porter (TC 2.A.1.13) family.</text>
</comment>
<keyword evidence="4" id="KW-1133">Transmembrane helix</keyword>
<dbReference type="OrthoDB" id="410267at2759"/>
<evidence type="ECO:0000313" key="7">
    <source>
        <dbReference type="Proteomes" id="UP000761534"/>
    </source>
</evidence>
<dbReference type="SUPFAM" id="SSF103473">
    <property type="entry name" value="MFS general substrate transporter"/>
    <property type="match status" value="1"/>
</dbReference>
<dbReference type="VEuPathDB" id="FungiDB:TRICI_005479"/>
<dbReference type="GO" id="GO:0016020">
    <property type="term" value="C:membrane"/>
    <property type="evidence" value="ECO:0007669"/>
    <property type="project" value="UniProtKB-SubCell"/>
</dbReference>
<dbReference type="Pfam" id="PF07690">
    <property type="entry name" value="MFS_1"/>
    <property type="match status" value="1"/>
</dbReference>
<feature type="transmembrane region" description="Helical" evidence="4">
    <location>
        <begin position="268"/>
        <end position="287"/>
    </location>
</feature>
<comment type="subcellular location">
    <subcellularLocation>
        <location evidence="1">Membrane</location>
        <topology evidence="1">Multi-pass membrane protein</topology>
    </subcellularLocation>
</comment>
<name>A0A642USH0_9ASCO</name>
<feature type="domain" description="Major facilitator superfamily (MFS) profile" evidence="5">
    <location>
        <begin position="233"/>
        <end position="424"/>
    </location>
</feature>
<dbReference type="GO" id="GO:0022857">
    <property type="term" value="F:transmembrane transporter activity"/>
    <property type="evidence" value="ECO:0007669"/>
    <property type="project" value="InterPro"/>
</dbReference>
<dbReference type="PANTHER" id="PTHR11360:SF319">
    <property type="entry name" value="MAJOR FACILITATOR SUPERFAMILY (MFS) PROFILE DOMAIN-CONTAINING PROTEIN"/>
    <property type="match status" value="1"/>
</dbReference>
<feature type="compositionally biased region" description="Basic and acidic residues" evidence="3">
    <location>
        <begin position="1"/>
        <end position="10"/>
    </location>
</feature>
<comment type="caution">
    <text evidence="6">The sequence shown here is derived from an EMBL/GenBank/DDBJ whole genome shotgun (WGS) entry which is preliminary data.</text>
</comment>
<feature type="transmembrane region" description="Helical" evidence="4">
    <location>
        <begin position="322"/>
        <end position="342"/>
    </location>
</feature>
<dbReference type="AlphaFoldDB" id="A0A642USH0"/>
<evidence type="ECO:0000256" key="4">
    <source>
        <dbReference type="SAM" id="Phobius"/>
    </source>
</evidence>
<organism evidence="6 7">
    <name type="scientific">Trichomonascus ciferrii</name>
    <dbReference type="NCBI Taxonomy" id="44093"/>
    <lineage>
        <taxon>Eukaryota</taxon>
        <taxon>Fungi</taxon>
        <taxon>Dikarya</taxon>
        <taxon>Ascomycota</taxon>
        <taxon>Saccharomycotina</taxon>
        <taxon>Dipodascomycetes</taxon>
        <taxon>Dipodascales</taxon>
        <taxon>Trichomonascaceae</taxon>
        <taxon>Trichomonascus</taxon>
        <taxon>Trichomonascus ciferrii complex</taxon>
    </lineage>
</organism>
<feature type="transmembrane region" description="Helical" evidence="4">
    <location>
        <begin position="299"/>
        <end position="316"/>
    </location>
</feature>
<evidence type="ECO:0000256" key="2">
    <source>
        <dbReference type="ARBA" id="ARBA00006727"/>
    </source>
</evidence>
<evidence type="ECO:0000256" key="1">
    <source>
        <dbReference type="ARBA" id="ARBA00004141"/>
    </source>
</evidence>
<evidence type="ECO:0000313" key="6">
    <source>
        <dbReference type="EMBL" id="KAA8904429.1"/>
    </source>
</evidence>
<dbReference type="CDD" id="cd17352">
    <property type="entry name" value="MFS_MCT_SLC16"/>
    <property type="match status" value="1"/>
</dbReference>
<keyword evidence="7" id="KW-1185">Reference proteome</keyword>
<dbReference type="InterPro" id="IPR020846">
    <property type="entry name" value="MFS_dom"/>
</dbReference>
<dbReference type="Proteomes" id="UP000761534">
    <property type="component" value="Unassembled WGS sequence"/>
</dbReference>
<dbReference type="Gene3D" id="1.20.1250.20">
    <property type="entry name" value="MFS general substrate transporter like domains"/>
    <property type="match status" value="1"/>
</dbReference>
<evidence type="ECO:0000256" key="3">
    <source>
        <dbReference type="SAM" id="MobiDB-lite"/>
    </source>
</evidence>
<evidence type="ECO:0000259" key="5">
    <source>
        <dbReference type="PROSITE" id="PS50850"/>
    </source>
</evidence>
<feature type="transmembrane region" description="Helical" evidence="4">
    <location>
        <begin position="234"/>
        <end position="256"/>
    </location>
</feature>
<feature type="region of interest" description="Disordered" evidence="3">
    <location>
        <begin position="1"/>
        <end position="20"/>
    </location>
</feature>
<dbReference type="InterPro" id="IPR036259">
    <property type="entry name" value="MFS_trans_sf"/>
</dbReference>
<feature type="transmembrane region" description="Helical" evidence="4">
    <location>
        <begin position="158"/>
        <end position="178"/>
    </location>
</feature>
<sequence length="424" mass="46497">MGEPESKECPCEQISNDFGEKDTEEFPEGGRGWLVLAATFLVLNTTYGMVNAFGVYQLYYLKHFTGTPTNVISLIGSLQPAVVYFSSIPVVPVINHLGFNYSLVIGSLIMIFSLMMLSLCKEIWQIYLSQGILFGFGAGLSFFTAMAAPQEWFKRRRALAVGITASGSSLGGVIWPIAVERLIDQVGFGWTNRIIGFIYIPILTFSCIAIKARLPRDSSEKYMPNWSVLKDWRFAAMCVANAIGMLGLFPPLFYVSTFAERLGARPSIANYILAILNAASLVGRILPPYIADKTGRLNALFPCVLVTGVFLFTFWYPCNSEALLVVFAVLWGMASGTFIALFPSSLGQLFGVKDLKSRLSIFFLSCAPFCLAGPLIAGTFIPQGATDTTGFDKLIIFSGVLFIASSLIVLLVRLSYTTKLKVFI</sequence>
<accession>A0A642USH0</accession>
<dbReference type="InterPro" id="IPR050327">
    <property type="entry name" value="Proton-linked_MCT"/>
</dbReference>
<proteinExistence type="inferred from homology"/>
<protein>
    <recommendedName>
        <fullName evidence="5">Major facilitator superfamily (MFS) profile domain-containing protein</fullName>
    </recommendedName>
</protein>
<dbReference type="InterPro" id="IPR011701">
    <property type="entry name" value="MFS"/>
</dbReference>
<feature type="transmembrane region" description="Helical" evidence="4">
    <location>
        <begin position="123"/>
        <end position="146"/>
    </location>
</feature>
<dbReference type="PROSITE" id="PS50850">
    <property type="entry name" value="MFS"/>
    <property type="match status" value="1"/>
</dbReference>
<keyword evidence="4" id="KW-0812">Transmembrane</keyword>
<feature type="transmembrane region" description="Helical" evidence="4">
    <location>
        <begin position="362"/>
        <end position="382"/>
    </location>
</feature>
<reference evidence="6" key="1">
    <citation type="journal article" date="2019" name="G3 (Bethesda)">
        <title>Genome Assemblies of Two Rare Opportunistic Yeast Pathogens: Diutina rugosa (syn. Candida rugosa) and Trichomonascus ciferrii (syn. Candida ciferrii).</title>
        <authorList>
            <person name="Mixao V."/>
            <person name="Saus E."/>
            <person name="Hansen A.P."/>
            <person name="Lass-Florl C."/>
            <person name="Gabaldon T."/>
        </authorList>
    </citation>
    <scope>NUCLEOTIDE SEQUENCE</scope>
    <source>
        <strain evidence="6">CBS 4856</strain>
    </source>
</reference>
<dbReference type="PANTHER" id="PTHR11360">
    <property type="entry name" value="MONOCARBOXYLATE TRANSPORTER"/>
    <property type="match status" value="1"/>
</dbReference>
<feature type="transmembrane region" description="Helical" evidence="4">
    <location>
        <begin position="190"/>
        <end position="214"/>
    </location>
</feature>